<protein>
    <recommendedName>
        <fullName evidence="4">F-box domain-containing protein</fullName>
    </recommendedName>
</protein>
<dbReference type="AlphaFoldDB" id="A0AAV1SHB7"/>
<proteinExistence type="predicted"/>
<keyword evidence="1" id="KW-0812">Transmembrane</keyword>
<dbReference type="PANTHER" id="PTHR33127:SF5">
    <property type="entry name" value="TRANSMEMBRANE PROTEIN"/>
    <property type="match status" value="1"/>
</dbReference>
<evidence type="ECO:0000313" key="3">
    <source>
        <dbReference type="Proteomes" id="UP001314170"/>
    </source>
</evidence>
<keyword evidence="1" id="KW-1133">Transmembrane helix</keyword>
<dbReference type="PANTHER" id="PTHR33127">
    <property type="entry name" value="TRANSMEMBRANE PROTEIN"/>
    <property type="match status" value="1"/>
</dbReference>
<keyword evidence="1" id="KW-0472">Membrane</keyword>
<dbReference type="InterPro" id="IPR036047">
    <property type="entry name" value="F-box-like_dom_sf"/>
</dbReference>
<organism evidence="2 3">
    <name type="scientific">Dovyalis caffra</name>
    <dbReference type="NCBI Taxonomy" id="77055"/>
    <lineage>
        <taxon>Eukaryota</taxon>
        <taxon>Viridiplantae</taxon>
        <taxon>Streptophyta</taxon>
        <taxon>Embryophyta</taxon>
        <taxon>Tracheophyta</taxon>
        <taxon>Spermatophyta</taxon>
        <taxon>Magnoliopsida</taxon>
        <taxon>eudicotyledons</taxon>
        <taxon>Gunneridae</taxon>
        <taxon>Pentapetalae</taxon>
        <taxon>rosids</taxon>
        <taxon>fabids</taxon>
        <taxon>Malpighiales</taxon>
        <taxon>Salicaceae</taxon>
        <taxon>Flacourtieae</taxon>
        <taxon>Dovyalis</taxon>
    </lineage>
</organism>
<gene>
    <name evidence="2" type="ORF">DCAF_LOCUS22548</name>
</gene>
<reference evidence="2 3" key="1">
    <citation type="submission" date="2024-01" db="EMBL/GenBank/DDBJ databases">
        <authorList>
            <person name="Waweru B."/>
        </authorList>
    </citation>
    <scope>NUCLEOTIDE SEQUENCE [LARGE SCALE GENOMIC DNA]</scope>
</reference>
<evidence type="ECO:0008006" key="4">
    <source>
        <dbReference type="Google" id="ProtNLM"/>
    </source>
</evidence>
<dbReference type="Proteomes" id="UP001314170">
    <property type="component" value="Unassembled WGS sequence"/>
</dbReference>
<sequence length="354" mass="40457">MVSVMRSCIQSILKLVNCVVGMVGIAMVLCVIGYVWGEGKLAKEDKDGRNCCQRIKRRRRTEGRKKRPWSELPVDLLGLVSSYLFAIDPDAIGTIRLTCKTWGLVLDSIAPLPPPPFDLLLPHNNHPYLMSLKDHTCKFFHPVLDHAFQMNIPELSDAIIHFSKQSWLLLCRKDGDVFFYNPFSREKITLPKLGPRHDITTMEMLFLRGDIRVFDLKSNKFSIHGLSLTQTQLNSLYRNFLVQSNGELLIVFVTDGEQSIFVKGINISKKMVCRPLQKLSNKRLYISYGGSFSAPAMERAIGNKIYFPKILNNSCIFYSLATRKYHSFYGDYSSGIPRGVKEFTNCAWIERNYP</sequence>
<dbReference type="SUPFAM" id="SSF81383">
    <property type="entry name" value="F-box domain"/>
    <property type="match status" value="1"/>
</dbReference>
<evidence type="ECO:0000256" key="1">
    <source>
        <dbReference type="SAM" id="Phobius"/>
    </source>
</evidence>
<comment type="caution">
    <text evidence="2">The sequence shown here is derived from an EMBL/GenBank/DDBJ whole genome shotgun (WGS) entry which is preliminary data.</text>
</comment>
<accession>A0AAV1SHB7</accession>
<name>A0AAV1SHB7_9ROSI</name>
<feature type="transmembrane region" description="Helical" evidence="1">
    <location>
        <begin position="12"/>
        <end position="36"/>
    </location>
</feature>
<dbReference type="EMBL" id="CAWUPB010001178">
    <property type="protein sequence ID" value="CAK7349827.1"/>
    <property type="molecule type" value="Genomic_DNA"/>
</dbReference>
<evidence type="ECO:0000313" key="2">
    <source>
        <dbReference type="EMBL" id="CAK7349827.1"/>
    </source>
</evidence>
<keyword evidence="3" id="KW-1185">Reference proteome</keyword>